<reference evidence="2" key="1">
    <citation type="submission" date="2016-10" db="EMBL/GenBank/DDBJ databases">
        <authorList>
            <person name="Varghese N."/>
            <person name="Submissions S."/>
        </authorList>
    </citation>
    <scope>NUCLEOTIDE SEQUENCE [LARGE SCALE GENOMIC DNA]</scope>
    <source>
        <strain evidence="2">SP</strain>
    </source>
</reference>
<proteinExistence type="predicted"/>
<keyword evidence="2" id="KW-1185">Reference proteome</keyword>
<protein>
    <submittedName>
        <fullName evidence="1">Uncharacterized protein</fullName>
    </submittedName>
</protein>
<dbReference type="PROSITE" id="PS51257">
    <property type="entry name" value="PROKAR_LIPOPROTEIN"/>
    <property type="match status" value="1"/>
</dbReference>
<name>A0A1H3SBU6_9BACI</name>
<evidence type="ECO:0000313" key="1">
    <source>
        <dbReference type="EMBL" id="SDZ35138.1"/>
    </source>
</evidence>
<dbReference type="EMBL" id="FNPI01000010">
    <property type="protein sequence ID" value="SDZ35138.1"/>
    <property type="molecule type" value="Genomic_DNA"/>
</dbReference>
<dbReference type="STRING" id="1503961.SAMN05421736_110113"/>
<accession>A0A1H3SBU6</accession>
<sequence length="107" mass="12178">MRSMSMTIAGILLSIILFSACNKDVIYKMADASDEELPTSLDEIMEASEIIVKGYFGELLEKVNMVRLADDPTMPSEDFYTEGHVYEFFVDETYKGDNKLCFRNPDL</sequence>
<organism evidence="1 2">
    <name type="scientific">Evansella caseinilytica</name>
    <dbReference type="NCBI Taxonomy" id="1503961"/>
    <lineage>
        <taxon>Bacteria</taxon>
        <taxon>Bacillati</taxon>
        <taxon>Bacillota</taxon>
        <taxon>Bacilli</taxon>
        <taxon>Bacillales</taxon>
        <taxon>Bacillaceae</taxon>
        <taxon>Evansella</taxon>
    </lineage>
</organism>
<evidence type="ECO:0000313" key="2">
    <source>
        <dbReference type="Proteomes" id="UP000198935"/>
    </source>
</evidence>
<dbReference type="Proteomes" id="UP000198935">
    <property type="component" value="Unassembled WGS sequence"/>
</dbReference>
<dbReference type="AlphaFoldDB" id="A0A1H3SBU6"/>
<gene>
    <name evidence="1" type="ORF">SAMN05421736_110113</name>
</gene>